<dbReference type="Gene3D" id="2.120.10.30">
    <property type="entry name" value="TolB, C-terminal domain"/>
    <property type="match status" value="2"/>
</dbReference>
<keyword evidence="1" id="KW-0732">Signal</keyword>
<feature type="chain" id="PRO_5014986617" description="Fibronectin type-III domain-containing protein" evidence="1">
    <location>
        <begin position="23"/>
        <end position="594"/>
    </location>
</feature>
<evidence type="ECO:0000256" key="1">
    <source>
        <dbReference type="SAM" id="SignalP"/>
    </source>
</evidence>
<name>A0A2M7VDL1_9BACT</name>
<dbReference type="InterPro" id="IPR027618">
    <property type="entry name" value="Beta_prop_Msarc"/>
</dbReference>
<gene>
    <name evidence="2" type="ORF">COX77_04745</name>
</gene>
<dbReference type="InterPro" id="IPR011042">
    <property type="entry name" value="6-blade_b-propeller_TolB-like"/>
</dbReference>
<dbReference type="Proteomes" id="UP000230405">
    <property type="component" value="Unassembled WGS sequence"/>
</dbReference>
<sequence>MKKITIICLLIGLFLPFSQIGASDQGFPVNATNDSYNQDQFSVSGKYIVYSNKSGEKYELYLYDRTTGSKELLATQYGVAFEPAIDGQNLVWVETSYGKNVIWYNLETKVKNKIAKPNSYSHDIHPRVKGNLITFMRWNFLDNVSSIMYYQIAQDKLDGLIITRNTHQTNQNNDNDRIVWQDDSSKLNEIYTYDLATKKTKILIQNGLNHYFPTLSAQHVAWDSNNAIYVFNLLDNSLQVVGSNNYANFNSDLDGQNVVYQSYRGGNYDIYLYNLQTRSEVQITNSPADDEVPQLDGQVVTWKRKTVDGSYDIYYQNITSGTEKLYSQLTFKTLSANRVEISWPLTNTDQYVMGVMYRATKANEQGQVVAERIIGNSYIDSYLDLKQTYYYTLHLIDSSGRESENSNRYAYRPGFKKLVKLVNSPSVYLIDGQEYHVISTREMFNYYKFKDQDVQTIDQSELDQYVYRGTLLFPSGTLLKTSEDPAVYLVYNNVMRPFESAEVFLRTGYAWNLIKNVPRESFSSYQKGEKLTLKEFVHPDGALIRYSNQPTVYLMEGGRRRAITSEKTFQKFGFKWSDVIFVPTYWQYPDGLVL</sequence>
<accession>A0A2M7VDL1</accession>
<evidence type="ECO:0008006" key="4">
    <source>
        <dbReference type="Google" id="ProtNLM"/>
    </source>
</evidence>
<dbReference type="SUPFAM" id="SSF69304">
    <property type="entry name" value="Tricorn protease N-terminal domain"/>
    <property type="match status" value="1"/>
</dbReference>
<comment type="caution">
    <text evidence="2">The sequence shown here is derived from an EMBL/GenBank/DDBJ whole genome shotgun (WGS) entry which is preliminary data.</text>
</comment>
<dbReference type="NCBIfam" id="TIGR04275">
    <property type="entry name" value="beta_prop_Msarc"/>
    <property type="match status" value="1"/>
</dbReference>
<reference evidence="3" key="1">
    <citation type="submission" date="2017-09" db="EMBL/GenBank/DDBJ databases">
        <title>Depth-based differentiation of microbial function through sediment-hosted aquifers and enrichment of novel symbionts in the deep terrestrial subsurface.</title>
        <authorList>
            <person name="Probst A.J."/>
            <person name="Ladd B."/>
            <person name="Jarett J.K."/>
            <person name="Geller-Mcgrath D.E."/>
            <person name="Sieber C.M.K."/>
            <person name="Emerson J.B."/>
            <person name="Anantharaman K."/>
            <person name="Thomas B.C."/>
            <person name="Malmstrom R."/>
            <person name="Stieglmeier M."/>
            <person name="Klingl A."/>
            <person name="Woyke T."/>
            <person name="Ryan C.M."/>
            <person name="Banfield J.F."/>
        </authorList>
    </citation>
    <scope>NUCLEOTIDE SEQUENCE [LARGE SCALE GENOMIC DNA]</scope>
</reference>
<organism evidence="2 3">
    <name type="scientific">Candidatus Komeilibacteria bacterium CG_4_10_14_0_2_um_filter_37_10</name>
    <dbReference type="NCBI Taxonomy" id="1974470"/>
    <lineage>
        <taxon>Bacteria</taxon>
        <taxon>Candidatus Komeiliibacteriota</taxon>
    </lineage>
</organism>
<dbReference type="AlphaFoldDB" id="A0A2M7VDL1"/>
<evidence type="ECO:0000313" key="2">
    <source>
        <dbReference type="EMBL" id="PIZ98368.1"/>
    </source>
</evidence>
<dbReference type="EMBL" id="PFPO01000091">
    <property type="protein sequence ID" value="PIZ98368.1"/>
    <property type="molecule type" value="Genomic_DNA"/>
</dbReference>
<proteinExistence type="predicted"/>
<feature type="signal peptide" evidence="1">
    <location>
        <begin position="1"/>
        <end position="22"/>
    </location>
</feature>
<dbReference type="PANTHER" id="PTHR36842:SF1">
    <property type="entry name" value="PROTEIN TOLB"/>
    <property type="match status" value="1"/>
</dbReference>
<protein>
    <recommendedName>
        <fullName evidence="4">Fibronectin type-III domain-containing protein</fullName>
    </recommendedName>
</protein>
<dbReference type="PANTHER" id="PTHR36842">
    <property type="entry name" value="PROTEIN TOLB HOMOLOG"/>
    <property type="match status" value="1"/>
</dbReference>
<evidence type="ECO:0000313" key="3">
    <source>
        <dbReference type="Proteomes" id="UP000230405"/>
    </source>
</evidence>